<evidence type="ECO:0000313" key="1">
    <source>
        <dbReference type="EMBL" id="ERZ97241.1"/>
    </source>
</evidence>
<dbReference type="HOGENOM" id="CLU_2110271_0_0_1"/>
<dbReference type="EMBL" id="KI299781">
    <property type="protein sequence ID" value="ERZ97241.1"/>
    <property type="molecule type" value="Genomic_DNA"/>
</dbReference>
<name>U9SQ35_RHIID</name>
<organism evidence="1">
    <name type="scientific">Rhizophagus irregularis (strain DAOM 181602 / DAOM 197198 / MUCL 43194)</name>
    <name type="common">Arbuscular mycorrhizal fungus</name>
    <name type="synonym">Glomus intraradices</name>
    <dbReference type="NCBI Taxonomy" id="747089"/>
    <lineage>
        <taxon>Eukaryota</taxon>
        <taxon>Fungi</taxon>
        <taxon>Fungi incertae sedis</taxon>
        <taxon>Mucoromycota</taxon>
        <taxon>Glomeromycotina</taxon>
        <taxon>Glomeromycetes</taxon>
        <taxon>Glomerales</taxon>
        <taxon>Glomeraceae</taxon>
        <taxon>Rhizophagus</taxon>
    </lineage>
</organism>
<dbReference type="AlphaFoldDB" id="U9SQ35"/>
<reference evidence="1" key="1">
    <citation type="submission" date="2013-07" db="EMBL/GenBank/DDBJ databases">
        <title>The genome of an arbuscular mycorrhizal fungus provides insights into the evolution of the oldest plant symbiosis.</title>
        <authorList>
            <consortium name="DOE Joint Genome Institute"/>
            <person name="Tisserant E."/>
            <person name="Malbreil M."/>
            <person name="Kuo A."/>
            <person name="Kohler A."/>
            <person name="Symeonidi A."/>
            <person name="Balestrini R."/>
            <person name="Charron P."/>
            <person name="Duensing N."/>
            <person name="Frei-dit-Frey N."/>
            <person name="Gianinazzi-Pearson V."/>
            <person name="Gilbert B."/>
            <person name="Handa Y."/>
            <person name="Hijri M."/>
            <person name="Kaul R."/>
            <person name="Kawaguchi M."/>
            <person name="Krajinski F."/>
            <person name="Lammers P."/>
            <person name="Lapierre D."/>
            <person name="Masclaux F.G."/>
            <person name="Murat C."/>
            <person name="Morin E."/>
            <person name="Ndikumana S."/>
            <person name="Pagni M."/>
            <person name="Petitpierre D."/>
            <person name="Requena N."/>
            <person name="Rosikiewicz P."/>
            <person name="Riley R."/>
            <person name="Saito K."/>
            <person name="San Clemente H."/>
            <person name="Shapiro H."/>
            <person name="van Tuinen D."/>
            <person name="Becard G."/>
            <person name="Bonfante P."/>
            <person name="Paszkowski U."/>
            <person name="Shachar-Hill Y."/>
            <person name="Young J.P."/>
            <person name="Sanders I.R."/>
            <person name="Henrissat B."/>
            <person name="Rensing S.A."/>
            <person name="Grigoriev I.V."/>
            <person name="Corradi N."/>
            <person name="Roux C."/>
            <person name="Martin F."/>
        </authorList>
    </citation>
    <scope>NUCLEOTIDE SEQUENCE</scope>
    <source>
        <strain evidence="1">DAOM 197198</strain>
    </source>
</reference>
<gene>
    <name evidence="1" type="ORF">GLOINDRAFT_89082</name>
</gene>
<proteinExistence type="predicted"/>
<protein>
    <submittedName>
        <fullName evidence="1">Uncharacterized protein</fullName>
    </submittedName>
</protein>
<sequence>MSKFWWAGITLFGPNFSYRQPNNVVKFGPSYVAYGKQQDIGCPSELPMGRPYKLCQVVCIASICAKLFVLQSICAKLFILKSNSICAHWNKDCAKLFVLQKCKNLTQFVHIGPEK</sequence>
<accession>U9SQ35</accession>